<name>A0AAE0NE09_9PEZI</name>
<evidence type="ECO:0000313" key="4">
    <source>
        <dbReference type="Proteomes" id="UP001287356"/>
    </source>
</evidence>
<feature type="region of interest" description="Disordered" evidence="1">
    <location>
        <begin position="114"/>
        <end position="225"/>
    </location>
</feature>
<feature type="compositionally biased region" description="Low complexity" evidence="1">
    <location>
        <begin position="194"/>
        <end position="204"/>
    </location>
</feature>
<keyword evidence="2" id="KW-0732">Signal</keyword>
<organism evidence="3 4">
    <name type="scientific">Lasiosphaeria ovina</name>
    <dbReference type="NCBI Taxonomy" id="92902"/>
    <lineage>
        <taxon>Eukaryota</taxon>
        <taxon>Fungi</taxon>
        <taxon>Dikarya</taxon>
        <taxon>Ascomycota</taxon>
        <taxon>Pezizomycotina</taxon>
        <taxon>Sordariomycetes</taxon>
        <taxon>Sordariomycetidae</taxon>
        <taxon>Sordariales</taxon>
        <taxon>Lasiosphaeriaceae</taxon>
        <taxon>Lasiosphaeria</taxon>
    </lineage>
</organism>
<sequence>MGNHDRLRAPRWARLLFMASAASAMSLSNFQLITSSTVPISCILAYNTPIRGCSESDFDTERTCSVSCVNGLIKVQQTLQAVCDDTSIPDASVLGQVLQGNLVQLLCPGFSLPSTSTSSKLSTTAAAPTTTLRSVLTSSTARPTTSSTQSSSSTTQTEQETSTSSLNSSPTALSPTFVQSGQPAPTSFVQQPGTTANSAPAASDPTPPSTLGGGSPFDPVSSDGSGRRFVDRWLEASCITVALGLLLLR</sequence>
<dbReference type="EMBL" id="JAULSN010000002">
    <property type="protein sequence ID" value="KAK3379773.1"/>
    <property type="molecule type" value="Genomic_DNA"/>
</dbReference>
<dbReference type="Proteomes" id="UP001287356">
    <property type="component" value="Unassembled WGS sequence"/>
</dbReference>
<feature type="signal peptide" evidence="2">
    <location>
        <begin position="1"/>
        <end position="24"/>
    </location>
</feature>
<dbReference type="AlphaFoldDB" id="A0AAE0NE09"/>
<gene>
    <name evidence="3" type="ORF">B0T24DRAFT_168533</name>
</gene>
<reference evidence="3" key="1">
    <citation type="journal article" date="2023" name="Mol. Phylogenet. Evol.">
        <title>Genome-scale phylogeny and comparative genomics of the fungal order Sordariales.</title>
        <authorList>
            <person name="Hensen N."/>
            <person name="Bonometti L."/>
            <person name="Westerberg I."/>
            <person name="Brannstrom I.O."/>
            <person name="Guillou S."/>
            <person name="Cros-Aarteil S."/>
            <person name="Calhoun S."/>
            <person name="Haridas S."/>
            <person name="Kuo A."/>
            <person name="Mondo S."/>
            <person name="Pangilinan J."/>
            <person name="Riley R."/>
            <person name="LaButti K."/>
            <person name="Andreopoulos B."/>
            <person name="Lipzen A."/>
            <person name="Chen C."/>
            <person name="Yan M."/>
            <person name="Daum C."/>
            <person name="Ng V."/>
            <person name="Clum A."/>
            <person name="Steindorff A."/>
            <person name="Ohm R.A."/>
            <person name="Martin F."/>
            <person name="Silar P."/>
            <person name="Natvig D.O."/>
            <person name="Lalanne C."/>
            <person name="Gautier V."/>
            <person name="Ament-Velasquez S.L."/>
            <person name="Kruys A."/>
            <person name="Hutchinson M.I."/>
            <person name="Powell A.J."/>
            <person name="Barry K."/>
            <person name="Miller A.N."/>
            <person name="Grigoriev I.V."/>
            <person name="Debuchy R."/>
            <person name="Gladieux P."/>
            <person name="Hiltunen Thoren M."/>
            <person name="Johannesson H."/>
        </authorList>
    </citation>
    <scope>NUCLEOTIDE SEQUENCE</scope>
    <source>
        <strain evidence="3">CBS 958.72</strain>
    </source>
</reference>
<reference evidence="3" key="2">
    <citation type="submission" date="2023-06" db="EMBL/GenBank/DDBJ databases">
        <authorList>
            <consortium name="Lawrence Berkeley National Laboratory"/>
            <person name="Haridas S."/>
            <person name="Hensen N."/>
            <person name="Bonometti L."/>
            <person name="Westerberg I."/>
            <person name="Brannstrom I.O."/>
            <person name="Guillou S."/>
            <person name="Cros-Aarteil S."/>
            <person name="Calhoun S."/>
            <person name="Kuo A."/>
            <person name="Mondo S."/>
            <person name="Pangilinan J."/>
            <person name="Riley R."/>
            <person name="Labutti K."/>
            <person name="Andreopoulos B."/>
            <person name="Lipzen A."/>
            <person name="Chen C."/>
            <person name="Yanf M."/>
            <person name="Daum C."/>
            <person name="Ng V."/>
            <person name="Clum A."/>
            <person name="Steindorff A."/>
            <person name="Ohm R."/>
            <person name="Martin F."/>
            <person name="Silar P."/>
            <person name="Natvig D."/>
            <person name="Lalanne C."/>
            <person name="Gautier V."/>
            <person name="Ament-Velasquez S.L."/>
            <person name="Kruys A."/>
            <person name="Hutchinson M.I."/>
            <person name="Powell A.J."/>
            <person name="Barry K."/>
            <person name="Miller A.N."/>
            <person name="Grigoriev I.V."/>
            <person name="Debuchy R."/>
            <person name="Gladieux P."/>
            <person name="Thoren M.H."/>
            <person name="Johannesson H."/>
        </authorList>
    </citation>
    <scope>NUCLEOTIDE SEQUENCE</scope>
    <source>
        <strain evidence="3">CBS 958.72</strain>
    </source>
</reference>
<comment type="caution">
    <text evidence="3">The sequence shown here is derived from an EMBL/GenBank/DDBJ whole genome shotgun (WGS) entry which is preliminary data.</text>
</comment>
<evidence type="ECO:0000256" key="2">
    <source>
        <dbReference type="SAM" id="SignalP"/>
    </source>
</evidence>
<evidence type="ECO:0000256" key="1">
    <source>
        <dbReference type="SAM" id="MobiDB-lite"/>
    </source>
</evidence>
<feature type="chain" id="PRO_5042042932" description="Extracellular membrane protein CFEM domain-containing protein" evidence="2">
    <location>
        <begin position="25"/>
        <end position="249"/>
    </location>
</feature>
<proteinExistence type="predicted"/>
<keyword evidence="4" id="KW-1185">Reference proteome</keyword>
<accession>A0AAE0NE09</accession>
<evidence type="ECO:0008006" key="5">
    <source>
        <dbReference type="Google" id="ProtNLM"/>
    </source>
</evidence>
<protein>
    <recommendedName>
        <fullName evidence="5">Extracellular membrane protein CFEM domain-containing protein</fullName>
    </recommendedName>
</protein>
<feature type="compositionally biased region" description="Polar residues" evidence="1">
    <location>
        <begin position="177"/>
        <end position="193"/>
    </location>
</feature>
<feature type="compositionally biased region" description="Low complexity" evidence="1">
    <location>
        <begin position="114"/>
        <end position="176"/>
    </location>
</feature>
<evidence type="ECO:0000313" key="3">
    <source>
        <dbReference type="EMBL" id="KAK3379773.1"/>
    </source>
</evidence>